<organism evidence="3 4">
    <name type="scientific">Drechslerella stenobrocha 248</name>
    <dbReference type="NCBI Taxonomy" id="1043628"/>
    <lineage>
        <taxon>Eukaryota</taxon>
        <taxon>Fungi</taxon>
        <taxon>Dikarya</taxon>
        <taxon>Ascomycota</taxon>
        <taxon>Pezizomycotina</taxon>
        <taxon>Orbiliomycetes</taxon>
        <taxon>Orbiliales</taxon>
        <taxon>Orbiliaceae</taxon>
        <taxon>Drechslerella</taxon>
    </lineage>
</organism>
<dbReference type="PROSITE" id="PS51257">
    <property type="entry name" value="PROKAR_LIPOPROTEIN"/>
    <property type="match status" value="1"/>
</dbReference>
<dbReference type="EMBL" id="KI966417">
    <property type="protein sequence ID" value="EWC46519.1"/>
    <property type="molecule type" value="Genomic_DNA"/>
</dbReference>
<keyword evidence="2" id="KW-0732">Signal</keyword>
<feature type="signal peptide" evidence="2">
    <location>
        <begin position="1"/>
        <end position="25"/>
    </location>
</feature>
<feature type="compositionally biased region" description="Gly residues" evidence="1">
    <location>
        <begin position="553"/>
        <end position="562"/>
    </location>
</feature>
<sequence>MRYNGNMLPACVALGCLVGSTLVAGFPAPSAEGCGIERAQGLYKRDADGNELHKGGLEKRMFKTWKNIFGGLCSTDAHRQPPARDEGNQGVNQQEPILPEQPLPIDPNLLNPQLIDQNPVQNPQLVNQNLVQNTQPLDPTVQDPLLGNLEPIQRPVEQNLVENPDVNIPLFGGDDGGEFAMVEVTDPTATRVLDPLLDPMPVQQNMNEPVNPFLSNPIIPQVLPEQRPILPQVPETGGSRNNLEDPDQFRDIGYTVPQLAEKKPRRGFRQKVRDFFGSKPKPSPSAGYLGQPINVPNQRQPAPILKNVLPPGVSSVRPRPGETGGVLDNGGGVVVSTDEPYLFLQDYLTNLEQPQPHAGPGGQNLNIPPLDPTAVIADPNLIIPNPRTVIADPSALIQGPNVQTNVQVPNIVLLDPNGQPLIQDVVVEDPAALLQEPNLLLQDPAAVLGGSGTQEQGLMDVEGPAPGNLGTSVIGGGNAGTGAIGGDLGTSVIGGNPRGSELEGEPVPARLSSSQKESIYCSFEEEIEGLCDTDGTNLLPTDQIVPADLLEGGDAGDGGAGGQSFASDNRSQGVNDSREGDFLDGNELGEGTTTTTTTTTTVLQSGPVNAGQVLPNLAGADLNIPSTDLNIPSIDLNIPSTGLNVPGTGLNIPGTGSNIPASTDLNIPNLNAPVGANVNAPVGTGTNLNVPATIQNSPADLVNFSFNSGRVVGGGNGQ</sequence>
<dbReference type="Proteomes" id="UP000024837">
    <property type="component" value="Unassembled WGS sequence"/>
</dbReference>
<evidence type="ECO:0000256" key="2">
    <source>
        <dbReference type="SAM" id="SignalP"/>
    </source>
</evidence>
<proteinExistence type="predicted"/>
<feature type="compositionally biased region" description="Basic and acidic residues" evidence="1">
    <location>
        <begin position="76"/>
        <end position="87"/>
    </location>
</feature>
<feature type="compositionally biased region" description="Polar residues" evidence="1">
    <location>
        <begin position="564"/>
        <end position="575"/>
    </location>
</feature>
<dbReference type="OrthoDB" id="5426138at2759"/>
<reference evidence="3 4" key="1">
    <citation type="submission" date="2013-05" db="EMBL/GenBank/DDBJ databases">
        <title>Drechslerella stenobrocha genome reveals carnivorous origination and mechanical trapping mechanism of predatory fungi.</title>
        <authorList>
            <person name="Liu X."/>
            <person name="Zhang W."/>
            <person name="Liu K."/>
        </authorList>
    </citation>
    <scope>NUCLEOTIDE SEQUENCE [LARGE SCALE GENOMIC DNA]</scope>
    <source>
        <strain evidence="3 4">248</strain>
    </source>
</reference>
<accession>W7HT66</accession>
<evidence type="ECO:0000313" key="4">
    <source>
        <dbReference type="Proteomes" id="UP000024837"/>
    </source>
</evidence>
<dbReference type="AlphaFoldDB" id="W7HT66"/>
<gene>
    <name evidence="3" type="ORF">DRE_04242</name>
</gene>
<feature type="region of interest" description="Disordered" evidence="1">
    <location>
        <begin position="76"/>
        <end position="106"/>
    </location>
</feature>
<feature type="chain" id="PRO_5004895549" evidence="2">
    <location>
        <begin position="26"/>
        <end position="718"/>
    </location>
</feature>
<keyword evidence="4" id="KW-1185">Reference proteome</keyword>
<evidence type="ECO:0000313" key="3">
    <source>
        <dbReference type="EMBL" id="EWC46519.1"/>
    </source>
</evidence>
<feature type="region of interest" description="Disordered" evidence="1">
    <location>
        <begin position="275"/>
        <end position="297"/>
    </location>
</feature>
<feature type="region of interest" description="Disordered" evidence="1">
    <location>
        <begin position="548"/>
        <end position="599"/>
    </location>
</feature>
<protein>
    <submittedName>
        <fullName evidence="3">Uncharacterized protein</fullName>
    </submittedName>
</protein>
<dbReference type="HOGENOM" id="CLU_384952_0_0_1"/>
<name>W7HT66_9PEZI</name>
<evidence type="ECO:0000256" key="1">
    <source>
        <dbReference type="SAM" id="MobiDB-lite"/>
    </source>
</evidence>